<gene>
    <name evidence="2" type="ORF">LMG31841_02278</name>
</gene>
<dbReference type="InterPro" id="IPR006016">
    <property type="entry name" value="UspA"/>
</dbReference>
<dbReference type="EMBL" id="CAJQZC010000003">
    <property type="protein sequence ID" value="CAG4896034.1"/>
    <property type="molecule type" value="Genomic_DNA"/>
</dbReference>
<comment type="caution">
    <text evidence="2">The sequence shown here is derived from an EMBL/GenBank/DDBJ whole genome shotgun (WGS) entry which is preliminary data.</text>
</comment>
<dbReference type="CDD" id="cd00293">
    <property type="entry name" value="USP-like"/>
    <property type="match status" value="1"/>
</dbReference>
<reference evidence="2" key="1">
    <citation type="submission" date="2021-04" db="EMBL/GenBank/DDBJ databases">
        <authorList>
            <person name="Vanwijnsberghe S."/>
        </authorList>
    </citation>
    <scope>NUCLEOTIDE SEQUENCE</scope>
    <source>
        <strain evidence="2">LMG 31841</strain>
    </source>
</reference>
<dbReference type="Proteomes" id="UP000789704">
    <property type="component" value="Unassembled WGS sequence"/>
</dbReference>
<evidence type="ECO:0000313" key="2">
    <source>
        <dbReference type="EMBL" id="CAG4896034.1"/>
    </source>
</evidence>
<evidence type="ECO:0000259" key="1">
    <source>
        <dbReference type="Pfam" id="PF00582"/>
    </source>
</evidence>
<organism evidence="2 3">
    <name type="scientific">Paraburkholderia saeva</name>
    <dbReference type="NCBI Taxonomy" id="2777537"/>
    <lineage>
        <taxon>Bacteria</taxon>
        <taxon>Pseudomonadati</taxon>
        <taxon>Pseudomonadota</taxon>
        <taxon>Betaproteobacteria</taxon>
        <taxon>Burkholderiales</taxon>
        <taxon>Burkholderiaceae</taxon>
        <taxon>Paraburkholderia</taxon>
    </lineage>
</organism>
<dbReference type="AlphaFoldDB" id="A0A9N8RVX1"/>
<dbReference type="RefSeq" id="WP_228876459.1">
    <property type="nucleotide sequence ID" value="NZ_CAJQYX010000001.1"/>
</dbReference>
<proteinExistence type="predicted"/>
<dbReference type="Pfam" id="PF00582">
    <property type="entry name" value="Usp"/>
    <property type="match status" value="1"/>
</dbReference>
<dbReference type="Gene3D" id="1.20.120.520">
    <property type="entry name" value="nmb1532 protein domain like"/>
    <property type="match status" value="1"/>
</dbReference>
<dbReference type="Gene3D" id="3.40.50.620">
    <property type="entry name" value="HUPs"/>
    <property type="match status" value="1"/>
</dbReference>
<accession>A0A9N8RVX1</accession>
<feature type="domain" description="UspA" evidence="1">
    <location>
        <begin position="1"/>
        <end position="128"/>
    </location>
</feature>
<sequence>MFRHLGVSIDSSDHSCGATIQAVCLAHSMRARVSFWYAQPIPDSPFAELQGEHAAGEALTRADAAARALGVAPYLGANLFTAGAGEEILNAAARAGCDAIVVTHDPARGLQGSTADELLKHATLPVLMFGPACAPARTPAVELLRAEYQRLSSLLHRWLCLLGTVHAEDEGALHPYWLAMRSVITYVRQTVHPLQRCKETRLFSRVRNRAPEVCAEVDELLLLSRRESDLLDELESNVARPLDSNAALTGLSSALARYANLVWYARGREESVILPAALCHLEAAEWEQLHAELHDACGASDSASVSGTFASVSDTLYKATLAGEHPRA</sequence>
<evidence type="ECO:0000313" key="3">
    <source>
        <dbReference type="Proteomes" id="UP000789704"/>
    </source>
</evidence>
<dbReference type="SUPFAM" id="SSF52402">
    <property type="entry name" value="Adenine nucleotide alpha hydrolases-like"/>
    <property type="match status" value="1"/>
</dbReference>
<protein>
    <recommendedName>
        <fullName evidence="1">UspA domain-containing protein</fullName>
    </recommendedName>
</protein>
<name>A0A9N8RVX1_9BURK</name>
<keyword evidence="3" id="KW-1185">Reference proteome</keyword>
<dbReference type="InterPro" id="IPR014729">
    <property type="entry name" value="Rossmann-like_a/b/a_fold"/>
</dbReference>